<dbReference type="InterPro" id="IPR020843">
    <property type="entry name" value="ER"/>
</dbReference>
<dbReference type="RefSeq" id="WP_006714175.1">
    <property type="nucleotide sequence ID" value="NZ_AFWF01000273.1"/>
</dbReference>
<dbReference type="Gene3D" id="3.40.50.720">
    <property type="entry name" value="NAD(P)-binding Rossmann-like Domain"/>
    <property type="match status" value="1"/>
</dbReference>
<proteinExistence type="predicted"/>
<comment type="caution">
    <text evidence="2">The sequence shown here is derived from an EMBL/GenBank/DDBJ whole genome shotgun (WGS) entry which is preliminary data.</text>
</comment>
<dbReference type="InterPro" id="IPR013154">
    <property type="entry name" value="ADH-like_N"/>
</dbReference>
<feature type="domain" description="Enoyl reductase (ER)" evidence="1">
    <location>
        <begin position="13"/>
        <end position="333"/>
    </location>
</feature>
<evidence type="ECO:0000313" key="2">
    <source>
        <dbReference type="EMBL" id="EGU32613.1"/>
    </source>
</evidence>
<accession>F9S6R3</accession>
<dbReference type="InterPro" id="IPR036291">
    <property type="entry name" value="NAD(P)-bd_dom_sf"/>
</dbReference>
<organism evidence="2 3">
    <name type="scientific">Vibrio ichthyoenteri ATCC 700023</name>
    <dbReference type="NCBI Taxonomy" id="870968"/>
    <lineage>
        <taxon>Bacteria</taxon>
        <taxon>Pseudomonadati</taxon>
        <taxon>Pseudomonadota</taxon>
        <taxon>Gammaproteobacteria</taxon>
        <taxon>Vibrionales</taxon>
        <taxon>Vibrionaceae</taxon>
        <taxon>Vibrio</taxon>
    </lineage>
</organism>
<dbReference type="Pfam" id="PF08240">
    <property type="entry name" value="ADH_N"/>
    <property type="match status" value="1"/>
</dbReference>
<name>F9S6R3_9VIBR</name>
<dbReference type="PANTHER" id="PTHR43677:SF4">
    <property type="entry name" value="QUINONE OXIDOREDUCTASE-LIKE PROTEIN 2"/>
    <property type="match status" value="1"/>
</dbReference>
<dbReference type="GO" id="GO:0016491">
    <property type="term" value="F:oxidoreductase activity"/>
    <property type="evidence" value="ECO:0007669"/>
    <property type="project" value="InterPro"/>
</dbReference>
<dbReference type="OrthoDB" id="9785812at2"/>
<reference evidence="2 3" key="1">
    <citation type="journal article" date="2012" name="Int. J. Syst. Evol. Microbiol.">
        <title>Vibrio caribbeanicus sp. nov., isolated from the marine sponge Scleritoderma cyanea.</title>
        <authorList>
            <person name="Hoffmann M."/>
            <person name="Monday S.R."/>
            <person name="Allard M.W."/>
            <person name="Strain E.A."/>
            <person name="Whittaker P."/>
            <person name="Naum M."/>
            <person name="McCarthy P.J."/>
            <person name="Lopez J.V."/>
            <person name="Fischer M."/>
            <person name="Brown E.W."/>
        </authorList>
    </citation>
    <scope>NUCLEOTIDE SEQUENCE [LARGE SCALE GENOMIC DNA]</scope>
    <source>
        <strain evidence="2 3">ATCC 700023</strain>
    </source>
</reference>
<dbReference type="PANTHER" id="PTHR43677">
    <property type="entry name" value="SHORT-CHAIN DEHYDROGENASE/REDUCTASE"/>
    <property type="match status" value="1"/>
</dbReference>
<dbReference type="AlphaFoldDB" id="F9S6R3"/>
<dbReference type="SMART" id="SM00829">
    <property type="entry name" value="PKS_ER"/>
    <property type="match status" value="1"/>
</dbReference>
<dbReference type="Gene3D" id="3.90.180.10">
    <property type="entry name" value="Medium-chain alcohol dehydrogenases, catalytic domain"/>
    <property type="match status" value="1"/>
</dbReference>
<dbReference type="InterPro" id="IPR051397">
    <property type="entry name" value="Zn-ADH-like_protein"/>
</dbReference>
<dbReference type="SUPFAM" id="SSF51735">
    <property type="entry name" value="NAD(P)-binding Rossmann-fold domains"/>
    <property type="match status" value="1"/>
</dbReference>
<dbReference type="SUPFAM" id="SSF50129">
    <property type="entry name" value="GroES-like"/>
    <property type="match status" value="1"/>
</dbReference>
<gene>
    <name evidence="2" type="ORF">VII00023_12356</name>
</gene>
<evidence type="ECO:0000313" key="3">
    <source>
        <dbReference type="Proteomes" id="UP000004605"/>
    </source>
</evidence>
<dbReference type="Proteomes" id="UP000004605">
    <property type="component" value="Unassembled WGS sequence"/>
</dbReference>
<keyword evidence="3" id="KW-1185">Reference proteome</keyword>
<sequence>MRHNVSAVVNQHGEPHCLELQTKNLQRLGNKDVIVKILMAGVGWADIMARRGGYPMAPKPPFIPGYDFSGIVEEVGNQVSEFKVGDYVVGLNPQFGCYSQYLSIAADLLVKFPKHLDPAQVCSLPLNYLTAYCMLFNKANIQSQQSILVHSAAGGVGSALVQLAKRAGVKVIGTTSSSKRAMIDAQGVISVDYKTEDFVQVVKTKYPQGVDAAFDPIGGKNLNRSFSAIKQGGIVVSYGFSGGQFGGLLNMISGSIQLCMLNLIPNGKNALFCALPSEVNNNKQWYRKALSSLIVMLDRKEIEPIVSHIVPLDKAHQAHALLESGNTIGKVVIQCTDLPSKYQSSKKLDSNN</sequence>
<dbReference type="EMBL" id="AFWF01000273">
    <property type="protein sequence ID" value="EGU32613.1"/>
    <property type="molecule type" value="Genomic_DNA"/>
</dbReference>
<dbReference type="InterPro" id="IPR011032">
    <property type="entry name" value="GroES-like_sf"/>
</dbReference>
<dbReference type="Pfam" id="PF13602">
    <property type="entry name" value="ADH_zinc_N_2"/>
    <property type="match status" value="1"/>
</dbReference>
<evidence type="ECO:0000259" key="1">
    <source>
        <dbReference type="SMART" id="SM00829"/>
    </source>
</evidence>
<protein>
    <submittedName>
        <fullName evidence="2">Alcohol dehydrogenase zinc-binding domain protein</fullName>
    </submittedName>
</protein>